<dbReference type="InterPro" id="IPR016054">
    <property type="entry name" value="LY6_UPA_recep-like"/>
</dbReference>
<feature type="domain" description="UPAR/Ly6" evidence="1">
    <location>
        <begin position="5"/>
        <end position="80"/>
    </location>
</feature>
<proteinExistence type="predicted"/>
<dbReference type="Ensembl" id="ENSSMRT00000013380.1">
    <property type="protein sequence ID" value="ENSSMRP00000011481.1"/>
    <property type="gene ID" value="ENSSMRG00000009028.1"/>
</dbReference>
<reference evidence="2" key="2">
    <citation type="submission" date="2025-09" db="UniProtKB">
        <authorList>
            <consortium name="Ensembl"/>
        </authorList>
    </citation>
    <scope>IDENTIFICATION</scope>
</reference>
<evidence type="ECO:0000313" key="3">
    <source>
        <dbReference type="Proteomes" id="UP000694421"/>
    </source>
</evidence>
<sequence>GPGGALKCYNCYRELRNGTCVPDAPPCTAQPGESCYRQQIFAEHVVLYSSSGCIRNCKNVQAGVYIHHINRCCSHKDLCNLS</sequence>
<dbReference type="OMA" id="ICTAKEN"/>
<organism evidence="2 3">
    <name type="scientific">Salvator merianae</name>
    <name type="common">Argentine black and white tegu</name>
    <name type="synonym">Tupinambis merianae</name>
    <dbReference type="NCBI Taxonomy" id="96440"/>
    <lineage>
        <taxon>Eukaryota</taxon>
        <taxon>Metazoa</taxon>
        <taxon>Chordata</taxon>
        <taxon>Craniata</taxon>
        <taxon>Vertebrata</taxon>
        <taxon>Euteleostomi</taxon>
        <taxon>Lepidosauria</taxon>
        <taxon>Squamata</taxon>
        <taxon>Bifurcata</taxon>
        <taxon>Unidentata</taxon>
        <taxon>Episquamata</taxon>
        <taxon>Laterata</taxon>
        <taxon>Teiioidea</taxon>
        <taxon>Teiidae</taxon>
        <taxon>Salvator</taxon>
    </lineage>
</organism>
<dbReference type="Proteomes" id="UP000694421">
    <property type="component" value="Unplaced"/>
</dbReference>
<protein>
    <recommendedName>
        <fullName evidence="1">UPAR/Ly6 domain-containing protein</fullName>
    </recommendedName>
</protein>
<name>A0A8D0BQD6_SALMN</name>
<keyword evidence="3" id="KW-1185">Reference proteome</keyword>
<evidence type="ECO:0000313" key="2">
    <source>
        <dbReference type="Ensembl" id="ENSSMRP00000011481.1"/>
    </source>
</evidence>
<accession>A0A8D0BQD6</accession>
<dbReference type="Pfam" id="PF00021">
    <property type="entry name" value="UPAR_LY6"/>
    <property type="match status" value="1"/>
</dbReference>
<dbReference type="AlphaFoldDB" id="A0A8D0BQD6"/>
<evidence type="ECO:0000259" key="1">
    <source>
        <dbReference type="Pfam" id="PF00021"/>
    </source>
</evidence>
<reference evidence="2" key="1">
    <citation type="submission" date="2025-08" db="UniProtKB">
        <authorList>
            <consortium name="Ensembl"/>
        </authorList>
    </citation>
    <scope>IDENTIFICATION</scope>
</reference>